<dbReference type="EMBL" id="CP031263">
    <property type="protein sequence ID" value="AXH88777.1"/>
    <property type="molecule type" value="Genomic_DNA"/>
</dbReference>
<dbReference type="AlphaFoldDB" id="A0A6N3JTB1"/>
<dbReference type="RefSeq" id="WP_114918671.1">
    <property type="nucleotide sequence ID" value="NZ_CP031263.1"/>
</dbReference>
<gene>
    <name evidence="1" type="ORF">DVH21_01895</name>
</gene>
<proteinExistence type="predicted"/>
<name>A0A6N3JTB1_9ACTN</name>
<accession>A0A6N3JTB1</accession>
<sequence length="144" mass="15004">MAAPPVATVLVLSGVAGVATRTDLAHAPAEFRGLVVDDWTFRPVDGEPVGVVVVKPPCGPHMLTISRLAAGEPGGVAFLLVQPLDVATGQQAREAARHLMRAVVHGTLPGAPAGNDDHAHWQACAAVVSRIVVRAWPPEQPRGR</sequence>
<reference evidence="1 2" key="2">
    <citation type="submission" date="2018-08" db="EMBL/GenBank/DDBJ databases">
        <title>Streptomyces kandeliansis sp. nov., an endophytic bacterium isolated from mangrove plant.</title>
        <authorList>
            <person name="Wang R."/>
        </authorList>
    </citation>
    <scope>NUCLEOTIDE SEQUENCE [LARGE SCALE GENOMIC DNA]</scope>
    <source>
        <strain evidence="2">H14(2018)</strain>
    </source>
</reference>
<organism evidence="1 2">
    <name type="scientific">Micromonospora aurantiaca</name>
    <name type="common">nom. illeg.</name>
    <dbReference type="NCBI Taxonomy" id="47850"/>
    <lineage>
        <taxon>Bacteria</taxon>
        <taxon>Bacillati</taxon>
        <taxon>Actinomycetota</taxon>
        <taxon>Actinomycetes</taxon>
        <taxon>Micromonosporales</taxon>
        <taxon>Micromonosporaceae</taxon>
        <taxon>Micromonospora</taxon>
    </lineage>
</organism>
<protein>
    <submittedName>
        <fullName evidence="1">Uncharacterized protein</fullName>
    </submittedName>
</protein>
<evidence type="ECO:0000313" key="1">
    <source>
        <dbReference type="EMBL" id="AXH88777.1"/>
    </source>
</evidence>
<evidence type="ECO:0000313" key="2">
    <source>
        <dbReference type="Proteomes" id="UP000253958"/>
    </source>
</evidence>
<reference evidence="1 2" key="1">
    <citation type="submission" date="2018-07" db="EMBL/GenBank/DDBJ databases">
        <authorList>
            <person name="Ye Y."/>
        </authorList>
    </citation>
    <scope>NUCLEOTIDE SEQUENCE [LARGE SCALE GENOMIC DNA]</scope>
    <source>
        <strain evidence="2">H14(2018)</strain>
    </source>
</reference>
<dbReference type="Proteomes" id="UP000253958">
    <property type="component" value="Chromosome"/>
</dbReference>